<proteinExistence type="predicted"/>
<keyword evidence="5 6" id="KW-0472">Membrane</keyword>
<keyword evidence="3 6" id="KW-0812">Transmembrane</keyword>
<evidence type="ECO:0000256" key="3">
    <source>
        <dbReference type="ARBA" id="ARBA00022692"/>
    </source>
</evidence>
<feature type="transmembrane region" description="Helical" evidence="6">
    <location>
        <begin position="112"/>
        <end position="135"/>
    </location>
</feature>
<comment type="caution">
    <text evidence="7">The sequence shown here is derived from an EMBL/GenBank/DDBJ whole genome shotgun (WGS) entry which is preliminary data.</text>
</comment>
<name>A0A0D0Q6D5_KITGR</name>
<keyword evidence="8" id="KW-1185">Reference proteome</keyword>
<evidence type="ECO:0000256" key="1">
    <source>
        <dbReference type="ARBA" id="ARBA00004651"/>
    </source>
</evidence>
<evidence type="ECO:0000256" key="6">
    <source>
        <dbReference type="SAM" id="Phobius"/>
    </source>
</evidence>
<keyword evidence="2" id="KW-1003">Cell membrane</keyword>
<dbReference type="GO" id="GO:0005886">
    <property type="term" value="C:plasma membrane"/>
    <property type="evidence" value="ECO:0007669"/>
    <property type="project" value="UniProtKB-SubCell"/>
</dbReference>
<gene>
    <name evidence="7" type="ORF">TR51_03900</name>
</gene>
<keyword evidence="4 6" id="KW-1133">Transmembrane helix</keyword>
<feature type="transmembrane region" description="Helical" evidence="6">
    <location>
        <begin position="35"/>
        <end position="60"/>
    </location>
</feature>
<dbReference type="PATRIC" id="fig|2064.6.peg.872"/>
<comment type="subcellular location">
    <subcellularLocation>
        <location evidence="1">Cell membrane</location>
        <topology evidence="1">Multi-pass membrane protein</topology>
    </subcellularLocation>
</comment>
<feature type="transmembrane region" description="Helical" evidence="6">
    <location>
        <begin position="6"/>
        <end position="28"/>
    </location>
</feature>
<evidence type="ECO:0000256" key="2">
    <source>
        <dbReference type="ARBA" id="ARBA00022475"/>
    </source>
</evidence>
<accession>A0A0D0Q6D5</accession>
<protein>
    <recommendedName>
        <fullName evidence="9">Lysine transporter LysE</fullName>
    </recommendedName>
</protein>
<evidence type="ECO:0008006" key="9">
    <source>
        <dbReference type="Google" id="ProtNLM"/>
    </source>
</evidence>
<evidence type="ECO:0000313" key="7">
    <source>
        <dbReference type="EMBL" id="KIQ66663.1"/>
    </source>
</evidence>
<feature type="transmembrane region" description="Helical" evidence="6">
    <location>
        <begin position="147"/>
        <end position="169"/>
    </location>
</feature>
<feature type="transmembrane region" description="Helical" evidence="6">
    <location>
        <begin position="181"/>
        <end position="198"/>
    </location>
</feature>
<organism evidence="7 8">
    <name type="scientific">Kitasatospora griseola</name>
    <name type="common">Streptomyces griseolosporeus</name>
    <dbReference type="NCBI Taxonomy" id="2064"/>
    <lineage>
        <taxon>Bacteria</taxon>
        <taxon>Bacillati</taxon>
        <taxon>Actinomycetota</taxon>
        <taxon>Actinomycetes</taxon>
        <taxon>Kitasatosporales</taxon>
        <taxon>Streptomycetaceae</taxon>
        <taxon>Kitasatospora</taxon>
    </lineage>
</organism>
<dbReference type="GO" id="GO:0006865">
    <property type="term" value="P:amino acid transport"/>
    <property type="evidence" value="ECO:0007669"/>
    <property type="project" value="InterPro"/>
</dbReference>
<reference evidence="7 8" key="1">
    <citation type="submission" date="2015-02" db="EMBL/GenBank/DDBJ databases">
        <title>Draft genome sequence of Kitasatospora griseola MF730-N6, a bafilomycin, terpentecin and satosporin producer.</title>
        <authorList>
            <person name="Arens J.C."/>
            <person name="Haltli B."/>
            <person name="Kerr R.G."/>
        </authorList>
    </citation>
    <scope>NUCLEOTIDE SEQUENCE [LARGE SCALE GENOMIC DNA]</scope>
    <source>
        <strain evidence="7 8">MF730-N6</strain>
    </source>
</reference>
<dbReference type="AlphaFoldDB" id="A0A0D0Q6D5"/>
<dbReference type="InterPro" id="IPR001123">
    <property type="entry name" value="LeuE-type"/>
</dbReference>
<dbReference type="Pfam" id="PF01810">
    <property type="entry name" value="LysE"/>
    <property type="match status" value="1"/>
</dbReference>
<dbReference type="Proteomes" id="UP000032066">
    <property type="component" value="Unassembled WGS sequence"/>
</dbReference>
<evidence type="ECO:0000256" key="5">
    <source>
        <dbReference type="ARBA" id="ARBA00023136"/>
    </source>
</evidence>
<dbReference type="OrthoDB" id="2113634at201174"/>
<feature type="transmembrane region" description="Helical" evidence="6">
    <location>
        <begin position="72"/>
        <end position="91"/>
    </location>
</feature>
<evidence type="ECO:0000313" key="8">
    <source>
        <dbReference type="Proteomes" id="UP000032066"/>
    </source>
</evidence>
<sequence length="200" mass="19701">MTTGAAVEGVVAGLGVAVPLGAVGVLLLQEGRRGWAPAAGGATAVAAVDGGYAAVAVLAGSRVAHLLAGHETAVRVVSALLLGAIAVHGLLGLRRTVEPADAPSPGSAARAFARFTLLTLVNPTTVVYFTALIAARGSDTGAGATAFVTGVFLASLAWQHLLAAAGAFAGAKLGPRLRRSTYAAGYGLVAVLALRMALRG</sequence>
<evidence type="ECO:0000256" key="4">
    <source>
        <dbReference type="ARBA" id="ARBA00022989"/>
    </source>
</evidence>
<dbReference type="RefSeq" id="WP_043907998.1">
    <property type="nucleotide sequence ID" value="NZ_JXZB01000001.1"/>
</dbReference>
<dbReference type="EMBL" id="JXZB01000001">
    <property type="protein sequence ID" value="KIQ66663.1"/>
    <property type="molecule type" value="Genomic_DNA"/>
</dbReference>